<dbReference type="Proteomes" id="UP001205311">
    <property type="component" value="Unassembled WGS sequence"/>
</dbReference>
<dbReference type="SUPFAM" id="SSF51735">
    <property type="entry name" value="NAD(P)-binding Rossmann-fold domains"/>
    <property type="match status" value="1"/>
</dbReference>
<comment type="caution">
    <text evidence="2">The sequence shown here is derived from an EMBL/GenBank/DDBJ whole genome shotgun (WGS) entry which is preliminary data.</text>
</comment>
<dbReference type="PANTHER" id="PTHR43162">
    <property type="match status" value="1"/>
</dbReference>
<dbReference type="PANTHER" id="PTHR43162:SF1">
    <property type="entry name" value="PRESTALK A DIFFERENTIATION PROTEIN A"/>
    <property type="match status" value="1"/>
</dbReference>
<feature type="domain" description="NmrA-like" evidence="1">
    <location>
        <begin position="5"/>
        <end position="243"/>
    </location>
</feature>
<dbReference type="InterPro" id="IPR008030">
    <property type="entry name" value="NmrA-like"/>
</dbReference>
<organism evidence="2 3">
    <name type="scientific">Streptoalloteichus tenebrarius (strain ATCC 17920 / DSM 40477 / JCM 4838 / CBS 697.72 / NBRC 16177 / NCIMB 11028 / NRRL B-12390 / A12253. 1 / ISP 5477)</name>
    <name type="common">Streptomyces tenebrarius</name>
    <dbReference type="NCBI Taxonomy" id="1933"/>
    <lineage>
        <taxon>Bacteria</taxon>
        <taxon>Bacillati</taxon>
        <taxon>Actinomycetota</taxon>
        <taxon>Actinomycetes</taxon>
        <taxon>Pseudonocardiales</taxon>
        <taxon>Pseudonocardiaceae</taxon>
        <taxon>Streptoalloteichus</taxon>
    </lineage>
</organism>
<proteinExistence type="predicted"/>
<dbReference type="InterPro" id="IPR051604">
    <property type="entry name" value="Ergot_Alk_Oxidoreductase"/>
</dbReference>
<evidence type="ECO:0000259" key="1">
    <source>
        <dbReference type="Pfam" id="PF05368"/>
    </source>
</evidence>
<evidence type="ECO:0000313" key="2">
    <source>
        <dbReference type="EMBL" id="MCP2259999.1"/>
    </source>
</evidence>
<keyword evidence="3" id="KW-1185">Reference proteome</keyword>
<protein>
    <submittedName>
        <fullName evidence="2">Uncharacterized conserved protein YbjT, contains NAD(P)-binding and DUF2867 domains</fullName>
    </submittedName>
</protein>
<dbReference type="RefSeq" id="WP_253670878.1">
    <property type="nucleotide sequence ID" value="NZ_JAMTCP010000022.1"/>
</dbReference>
<sequence>MSGRDTILVTGATGNTGRPLVRLLREHGARVRAASRSATPVEGGDHVRFDWADPSTHADVLRDVRRIYLVAPVGVADPEPLVRPFLTAARGEGVERVVLLSSSAVREGDPLLGQIHRLVRTMFPEWTVLRPSWFMRNIVGDHPVAHGIRTEGRIITATGDGRVGFVDAADIAAVAARALLDDAPHNTEHLITGPEALSYREVAALVSELTGRAVEHVDLSTEDMAARFTALGYPAEFAAALAALDEGIRNGGEDRTTDTVERVTGRPPRSLRDFLSDHVEALAPTPSAV</sequence>
<accession>A0ABT1HWX5</accession>
<name>A0ABT1HWX5_STRSD</name>
<reference evidence="2 3" key="1">
    <citation type="submission" date="2022-06" db="EMBL/GenBank/DDBJ databases">
        <title>Genomic Encyclopedia of Archaeal and Bacterial Type Strains, Phase II (KMG-II): from individual species to whole genera.</title>
        <authorList>
            <person name="Goeker M."/>
        </authorList>
    </citation>
    <scope>NUCLEOTIDE SEQUENCE [LARGE SCALE GENOMIC DNA]</scope>
    <source>
        <strain evidence="2 3">DSM 40477</strain>
    </source>
</reference>
<evidence type="ECO:0000313" key="3">
    <source>
        <dbReference type="Proteomes" id="UP001205311"/>
    </source>
</evidence>
<gene>
    <name evidence="2" type="ORF">LX15_003710</name>
</gene>
<dbReference type="EMBL" id="JAMTCP010000022">
    <property type="protein sequence ID" value="MCP2259999.1"/>
    <property type="molecule type" value="Genomic_DNA"/>
</dbReference>
<dbReference type="Pfam" id="PF05368">
    <property type="entry name" value="NmrA"/>
    <property type="match status" value="1"/>
</dbReference>
<dbReference type="InterPro" id="IPR036291">
    <property type="entry name" value="NAD(P)-bd_dom_sf"/>
</dbReference>
<dbReference type="Gene3D" id="3.90.25.10">
    <property type="entry name" value="UDP-galactose 4-epimerase, domain 1"/>
    <property type="match status" value="1"/>
</dbReference>
<dbReference type="Gene3D" id="3.40.50.720">
    <property type="entry name" value="NAD(P)-binding Rossmann-like Domain"/>
    <property type="match status" value="1"/>
</dbReference>